<keyword evidence="7 14" id="KW-1133">Transmembrane helix</keyword>
<evidence type="ECO:0000256" key="10">
    <source>
        <dbReference type="ARBA" id="ARBA00023157"/>
    </source>
</evidence>
<dbReference type="PANTHER" id="PTHR11890">
    <property type="entry name" value="INTERLEUKIN-1 RECEPTOR FAMILY MEMBER"/>
    <property type="match status" value="1"/>
</dbReference>
<dbReference type="PROSITE" id="PS50104">
    <property type="entry name" value="TIR"/>
    <property type="match status" value="1"/>
</dbReference>
<dbReference type="CTD" id="8807"/>
<dbReference type="InterPro" id="IPR015621">
    <property type="entry name" value="IL-1_rcpt_fam"/>
</dbReference>
<dbReference type="GO" id="GO:0016787">
    <property type="term" value="F:hydrolase activity"/>
    <property type="evidence" value="ECO:0007669"/>
    <property type="project" value="UniProtKB-KW"/>
</dbReference>
<dbReference type="Pfam" id="PF18452">
    <property type="entry name" value="Ig_6"/>
    <property type="match status" value="1"/>
</dbReference>
<keyword evidence="9 14" id="KW-0472">Membrane</keyword>
<dbReference type="KEGG" id="emc:129326791"/>
<evidence type="ECO:0000256" key="5">
    <source>
        <dbReference type="ARBA" id="ARBA00022737"/>
    </source>
</evidence>
<accession>A0AA97J480</accession>
<keyword evidence="8" id="KW-0520">NAD</keyword>
<evidence type="ECO:0000256" key="12">
    <source>
        <dbReference type="ARBA" id="ARBA00023180"/>
    </source>
</evidence>
<dbReference type="SMART" id="SM00255">
    <property type="entry name" value="TIR"/>
    <property type="match status" value="1"/>
</dbReference>
<evidence type="ECO:0000256" key="2">
    <source>
        <dbReference type="ARBA" id="ARBA00009752"/>
    </source>
</evidence>
<keyword evidence="3 14" id="KW-0812">Transmembrane</keyword>
<comment type="similarity">
    <text evidence="2">Belongs to the interleukin-1 receptor family.</text>
</comment>
<evidence type="ECO:0000256" key="6">
    <source>
        <dbReference type="ARBA" id="ARBA00022801"/>
    </source>
</evidence>
<dbReference type="PRINTS" id="PR01537">
    <property type="entry name" value="INTRLKN1R1F"/>
</dbReference>
<dbReference type="SMART" id="SM00409">
    <property type="entry name" value="IG"/>
    <property type="match status" value="3"/>
</dbReference>
<evidence type="ECO:0000256" key="14">
    <source>
        <dbReference type="SAM" id="Phobius"/>
    </source>
</evidence>
<dbReference type="Gene3D" id="2.60.40.10">
    <property type="entry name" value="Immunoglobulins"/>
    <property type="match status" value="3"/>
</dbReference>
<keyword evidence="13" id="KW-0393">Immunoglobulin domain</keyword>
<keyword evidence="10" id="KW-1015">Disulfide bond</keyword>
<keyword evidence="12" id="KW-0325">Glycoprotein</keyword>
<dbReference type="GeneID" id="129326791"/>
<comment type="subcellular location">
    <subcellularLocation>
        <location evidence="1">Membrane</location>
        <topology evidence="1">Single-pass type I membrane protein</topology>
    </subcellularLocation>
</comment>
<dbReference type="SUPFAM" id="SSF52200">
    <property type="entry name" value="Toll/Interleukin receptor TIR domain"/>
    <property type="match status" value="1"/>
</dbReference>
<dbReference type="InterPro" id="IPR007110">
    <property type="entry name" value="Ig-like_dom"/>
</dbReference>
<keyword evidence="11 19" id="KW-0675">Receptor</keyword>
<dbReference type="FunFam" id="3.40.50.10140:FF:000002">
    <property type="entry name" value="Interleukin 1 receptor accessory protein"/>
    <property type="match status" value="1"/>
</dbReference>
<feature type="chain" id="PRO_5044705513" evidence="15">
    <location>
        <begin position="18"/>
        <end position="568"/>
    </location>
</feature>
<dbReference type="InterPro" id="IPR036179">
    <property type="entry name" value="Ig-like_dom_sf"/>
</dbReference>
<evidence type="ECO:0000256" key="3">
    <source>
        <dbReference type="ARBA" id="ARBA00022692"/>
    </source>
</evidence>
<evidence type="ECO:0000256" key="4">
    <source>
        <dbReference type="ARBA" id="ARBA00022729"/>
    </source>
</evidence>
<evidence type="ECO:0000256" key="8">
    <source>
        <dbReference type="ARBA" id="ARBA00023027"/>
    </source>
</evidence>
<feature type="domain" description="TIR" evidence="16">
    <location>
        <begin position="392"/>
        <end position="544"/>
    </location>
</feature>
<evidence type="ECO:0000256" key="9">
    <source>
        <dbReference type="ARBA" id="ARBA00023136"/>
    </source>
</evidence>
<evidence type="ECO:0000256" key="7">
    <source>
        <dbReference type="ARBA" id="ARBA00022989"/>
    </source>
</evidence>
<evidence type="ECO:0000313" key="21">
    <source>
        <dbReference type="RefSeq" id="XP_054831111.1"/>
    </source>
</evidence>
<dbReference type="RefSeq" id="XP_054831110.1">
    <property type="nucleotide sequence ID" value="XM_054975135.1"/>
</dbReference>
<evidence type="ECO:0000256" key="13">
    <source>
        <dbReference type="ARBA" id="ARBA00023319"/>
    </source>
</evidence>
<evidence type="ECO:0000259" key="16">
    <source>
        <dbReference type="PROSITE" id="PS50104"/>
    </source>
</evidence>
<evidence type="ECO:0000313" key="20">
    <source>
        <dbReference type="RefSeq" id="XP_054831110.1"/>
    </source>
</evidence>
<organism evidence="18 22">
    <name type="scientific">Eublepharis macularius</name>
    <name type="common">Leopard gecko</name>
    <name type="synonym">Cyrtodactylus macularius</name>
    <dbReference type="NCBI Taxonomy" id="481883"/>
    <lineage>
        <taxon>Eukaryota</taxon>
        <taxon>Metazoa</taxon>
        <taxon>Chordata</taxon>
        <taxon>Craniata</taxon>
        <taxon>Vertebrata</taxon>
        <taxon>Euteleostomi</taxon>
        <taxon>Lepidosauria</taxon>
        <taxon>Squamata</taxon>
        <taxon>Bifurcata</taxon>
        <taxon>Gekkota</taxon>
        <taxon>Eublepharidae</taxon>
        <taxon>Eublepharinae</taxon>
        <taxon>Eublepharis</taxon>
    </lineage>
</organism>
<dbReference type="Pfam" id="PF01582">
    <property type="entry name" value="TIR"/>
    <property type="match status" value="1"/>
</dbReference>
<name>A0AA97J480_EUBMA</name>
<keyword evidence="6" id="KW-0378">Hydrolase</keyword>
<proteinExistence type="inferred from homology"/>
<dbReference type="InterPro" id="IPR003599">
    <property type="entry name" value="Ig_sub"/>
</dbReference>
<dbReference type="Proteomes" id="UP001190640">
    <property type="component" value="Chromosome 3"/>
</dbReference>
<feature type="domain" description="Ig-like" evidence="17">
    <location>
        <begin position="237"/>
        <end position="334"/>
    </location>
</feature>
<dbReference type="PANTHER" id="PTHR11890:SF23">
    <property type="entry name" value="INTERLEUKIN-18 RECEPTOR ACCESSORY PROTEIN"/>
    <property type="match status" value="1"/>
</dbReference>
<keyword evidence="18" id="KW-1185">Reference proteome</keyword>
<feature type="domain" description="Ig-like" evidence="17">
    <location>
        <begin position="118"/>
        <end position="208"/>
    </location>
</feature>
<dbReference type="InterPro" id="IPR013783">
    <property type="entry name" value="Ig-like_fold"/>
</dbReference>
<dbReference type="InterPro" id="IPR000157">
    <property type="entry name" value="TIR_dom"/>
</dbReference>
<dbReference type="Gene3D" id="3.40.50.10140">
    <property type="entry name" value="Toll/interleukin-1 receptor homology (TIR) domain"/>
    <property type="match status" value="1"/>
</dbReference>
<reference evidence="19 20" key="1">
    <citation type="submission" date="2025-04" db="UniProtKB">
        <authorList>
            <consortium name="RefSeq"/>
        </authorList>
    </citation>
    <scope>IDENTIFICATION</scope>
    <source>
        <tissue evidence="19 20">Blood</tissue>
    </source>
</reference>
<feature type="signal peptide" evidence="15">
    <location>
        <begin position="1"/>
        <end position="17"/>
    </location>
</feature>
<dbReference type="RefSeq" id="XP_054831112.1">
    <property type="nucleotide sequence ID" value="XM_054975137.1"/>
</dbReference>
<evidence type="ECO:0000256" key="11">
    <source>
        <dbReference type="ARBA" id="ARBA00023170"/>
    </source>
</evidence>
<gene>
    <name evidence="19 20 21 22" type="primary">IL18RAP</name>
</gene>
<dbReference type="SUPFAM" id="SSF48726">
    <property type="entry name" value="Immunoglobulin"/>
    <property type="match status" value="2"/>
</dbReference>
<evidence type="ECO:0000256" key="1">
    <source>
        <dbReference type="ARBA" id="ARBA00004479"/>
    </source>
</evidence>
<keyword evidence="4 15" id="KW-0732">Signal</keyword>
<dbReference type="PROSITE" id="PS50835">
    <property type="entry name" value="IG_LIKE"/>
    <property type="match status" value="2"/>
</dbReference>
<dbReference type="AlphaFoldDB" id="A0AA97J480"/>
<dbReference type="GO" id="GO:0016020">
    <property type="term" value="C:membrane"/>
    <property type="evidence" value="ECO:0007669"/>
    <property type="project" value="UniProtKB-SubCell"/>
</dbReference>
<dbReference type="InterPro" id="IPR035897">
    <property type="entry name" value="Toll_tir_struct_dom_sf"/>
</dbReference>
<dbReference type="GO" id="GO:0042008">
    <property type="term" value="F:interleukin-18 receptor activity"/>
    <property type="evidence" value="ECO:0007669"/>
    <property type="project" value="TreeGrafter"/>
</dbReference>
<keyword evidence="5" id="KW-0677">Repeat</keyword>
<feature type="transmembrane region" description="Helical" evidence="14">
    <location>
        <begin position="347"/>
        <end position="368"/>
    </location>
</feature>
<protein>
    <submittedName>
        <fullName evidence="19 20">Interleukin-18 receptor accessory protein</fullName>
    </submittedName>
</protein>
<evidence type="ECO:0000313" key="22">
    <source>
        <dbReference type="RefSeq" id="XP_054831112.1"/>
    </source>
</evidence>
<dbReference type="FunFam" id="2.60.40.10:FF:000284">
    <property type="entry name" value="interleukin-1 receptor accessory protein-like 1"/>
    <property type="match status" value="1"/>
</dbReference>
<sequence>MLEFCWLFLLLMNSTEATNFNSGGCHQKHVDVRYRAISGQKFVLPCDLLPEDPASIFNHSCHHNSKVQWSWHSSDGKTRKMLSSKNGNPTYCGNVLWFKPIKVQDSGTYICTNRGKIPCISIFVDVQTKEMANCTKNFRSDLRLIVENGESVACPGKSCFSHFHSSTVKWYKNGKRVKLQMNRWGLKLQHDKIVLQPAYDRDSGIYACDYMLMDNNTWWNMRTIVRVNVTTKDSVNPPIVLDPPNERNIEVELGQPLELKCQIKFGFQSNASSLVQWYREICQKEELVRENRFSPNELGGETFLETFWLEKVTEKDLCTVFKCLAKNSAGKSVGVFRLKRRNKTVRLLTLCCAITILLGLFFGSVFAYQHWIEIVLLYRNYLAKDETIGDNKEFDAFVSYAKPDFLEADQMCLNEEQFALEVLPHILENKYGYKLCLTERDILPGGAYTDDIVHAIKRSRRTVVILSPSYVNGPAMFEFEAAVKTALEDTTIKIILVQFKSCRDTKALPHKVKKALRILPRITWEMSTSPTANKHFWKKLRYLMPVKHIKVVQDSDQSSYFPPTSYWA</sequence>
<evidence type="ECO:0000313" key="18">
    <source>
        <dbReference type="Proteomes" id="UP001190640"/>
    </source>
</evidence>
<evidence type="ECO:0000313" key="19">
    <source>
        <dbReference type="RefSeq" id="XP_054831109.1"/>
    </source>
</evidence>
<evidence type="ECO:0000256" key="15">
    <source>
        <dbReference type="SAM" id="SignalP"/>
    </source>
</evidence>
<dbReference type="InterPro" id="IPR041416">
    <property type="entry name" value="IL-1RAcP-like_ig"/>
</dbReference>
<evidence type="ECO:0000259" key="17">
    <source>
        <dbReference type="PROSITE" id="PS50835"/>
    </source>
</evidence>
<dbReference type="RefSeq" id="XP_054831109.1">
    <property type="nucleotide sequence ID" value="XM_054975134.1"/>
</dbReference>
<dbReference type="RefSeq" id="XP_054831111.1">
    <property type="nucleotide sequence ID" value="XM_054975136.1"/>
</dbReference>